<comment type="similarity">
    <text evidence="1">Belongs to the CPA3 antiporters (TC 2.A.63) subunit G family.</text>
</comment>
<evidence type="ECO:0000313" key="3">
    <source>
        <dbReference type="EMBL" id="SNR62810.1"/>
    </source>
</evidence>
<keyword evidence="2" id="KW-0812">Transmembrane</keyword>
<dbReference type="RefSeq" id="WP_089301906.1">
    <property type="nucleotide sequence ID" value="NZ_FZNW01000012.1"/>
</dbReference>
<name>A0A238XVT9_9PSEU</name>
<feature type="transmembrane region" description="Helical" evidence="2">
    <location>
        <begin position="6"/>
        <end position="30"/>
    </location>
</feature>
<sequence>MSFALNVAGTFLIVLGAVVFALAGVGLLRLPDLYSRISAITTASGLGLALILLGVLLHEPSTLNAAKALLAIVVNLATAAVGGHALGRAGYLTGARLSDRTRYDHLSQ</sequence>
<reference evidence="3 4" key="1">
    <citation type="submission" date="2017-06" db="EMBL/GenBank/DDBJ databases">
        <authorList>
            <person name="Kim H.J."/>
            <person name="Triplett B.A."/>
        </authorList>
    </citation>
    <scope>NUCLEOTIDE SEQUENCE [LARGE SCALE GENOMIC DNA]</scope>
    <source>
        <strain evidence="3 4">DSM 45207</strain>
    </source>
</reference>
<keyword evidence="4" id="KW-1185">Reference proteome</keyword>
<keyword evidence="2" id="KW-1133">Transmembrane helix</keyword>
<dbReference type="InterPro" id="IPR005133">
    <property type="entry name" value="PhaG_MnhG_YufB"/>
</dbReference>
<feature type="transmembrane region" description="Helical" evidence="2">
    <location>
        <begin position="68"/>
        <end position="87"/>
    </location>
</feature>
<accession>A0A238XVT9</accession>
<dbReference type="Pfam" id="PF03334">
    <property type="entry name" value="PhaG_MnhG_YufB"/>
    <property type="match status" value="1"/>
</dbReference>
<evidence type="ECO:0000313" key="4">
    <source>
        <dbReference type="Proteomes" id="UP000198348"/>
    </source>
</evidence>
<gene>
    <name evidence="3" type="ORF">SAMN06265360_112120</name>
</gene>
<dbReference type="PANTHER" id="PTHR34703">
    <property type="entry name" value="ANTIPORTER SUBUNIT MNHG2-RELATED"/>
    <property type="match status" value="1"/>
</dbReference>
<dbReference type="OrthoDB" id="3430023at2"/>
<proteinExistence type="inferred from homology"/>
<evidence type="ECO:0000256" key="2">
    <source>
        <dbReference type="SAM" id="Phobius"/>
    </source>
</evidence>
<feature type="transmembrane region" description="Helical" evidence="2">
    <location>
        <begin position="37"/>
        <end position="56"/>
    </location>
</feature>
<dbReference type="EMBL" id="FZNW01000012">
    <property type="protein sequence ID" value="SNR62810.1"/>
    <property type="molecule type" value="Genomic_DNA"/>
</dbReference>
<dbReference type="PANTHER" id="PTHR34703:SF1">
    <property type="entry name" value="ANTIPORTER SUBUNIT MNHG2-RELATED"/>
    <property type="match status" value="1"/>
</dbReference>
<keyword evidence="2" id="KW-0472">Membrane</keyword>
<evidence type="ECO:0000256" key="1">
    <source>
        <dbReference type="ARBA" id="ARBA00008404"/>
    </source>
</evidence>
<organism evidence="3 4">
    <name type="scientific">Haloechinothrix alba</name>
    <dbReference type="NCBI Taxonomy" id="664784"/>
    <lineage>
        <taxon>Bacteria</taxon>
        <taxon>Bacillati</taxon>
        <taxon>Actinomycetota</taxon>
        <taxon>Actinomycetes</taxon>
        <taxon>Pseudonocardiales</taxon>
        <taxon>Pseudonocardiaceae</taxon>
        <taxon>Haloechinothrix</taxon>
    </lineage>
</organism>
<dbReference type="NCBIfam" id="TIGR01300">
    <property type="entry name" value="CPA3_mnhG_phaG"/>
    <property type="match status" value="1"/>
</dbReference>
<dbReference type="GO" id="GO:0015385">
    <property type="term" value="F:sodium:proton antiporter activity"/>
    <property type="evidence" value="ECO:0007669"/>
    <property type="project" value="TreeGrafter"/>
</dbReference>
<dbReference type="Proteomes" id="UP000198348">
    <property type="component" value="Unassembled WGS sequence"/>
</dbReference>
<protein>
    <submittedName>
        <fullName evidence="3">Multicomponent Na+:H+ antiporter subunit G</fullName>
    </submittedName>
</protein>
<dbReference type="AlphaFoldDB" id="A0A238XVT9"/>